<accession>A0A512NS50</accession>
<evidence type="ECO:0000313" key="1">
    <source>
        <dbReference type="EMBL" id="GEP61767.1"/>
    </source>
</evidence>
<evidence type="ECO:0000313" key="2">
    <source>
        <dbReference type="Proteomes" id="UP000321058"/>
    </source>
</evidence>
<name>A0A512NS50_9HYPH</name>
<dbReference type="Gene3D" id="3.90.70.10">
    <property type="entry name" value="Cysteine proteinases"/>
    <property type="match status" value="1"/>
</dbReference>
<gene>
    <name evidence="1" type="ORF">RSO01_89330</name>
</gene>
<comment type="caution">
    <text evidence="1">The sequence shown here is derived from an EMBL/GenBank/DDBJ whole genome shotgun (WGS) entry which is preliminary data.</text>
</comment>
<dbReference type="RefSeq" id="WP_147157052.1">
    <property type="nucleotide sequence ID" value="NZ_BKAJ01000253.1"/>
</dbReference>
<keyword evidence="2" id="KW-1185">Reference proteome</keyword>
<dbReference type="OrthoDB" id="7374532at2"/>
<dbReference type="Proteomes" id="UP000321058">
    <property type="component" value="Unassembled WGS sequence"/>
</dbReference>
<dbReference type="EMBL" id="BKAJ01000253">
    <property type="protein sequence ID" value="GEP61767.1"/>
    <property type="molecule type" value="Genomic_DNA"/>
</dbReference>
<sequence>MSQFQLLDGTRLWAEGFDNEKIAIHIGKEIVLEQWGSTGADGKTADIQLDKQGAVEVRIVDRPSTDKPFTISKRRFAVKAVGEGAATISGKGEDKAISSPLKVLAGEFRYHKGMVKDLLADVGRGSDPSLLYQLQRLLHSNTNNLFNQLNDANVAKMQSSLACGKVAKASGEVLIGKVISHSFEKDSSYHKPISKITSRDDIEYDSNVMFKARQAISKHVKGGHPVMVGCATDPNSRMLKDGHLQATRMGGHTVLIVGCNEAATEFLYVDPYPGGSTLVYQGGVAADSYPGKCFFLGLFKVDSWEDVLGRGPVLSYKNNDGEWSGSKYLEVISGPKF</sequence>
<reference evidence="1 2" key="1">
    <citation type="submission" date="2019-07" db="EMBL/GenBank/DDBJ databases">
        <title>Whole genome shotgun sequence of Reyranella soli NBRC 108950.</title>
        <authorList>
            <person name="Hosoyama A."/>
            <person name="Uohara A."/>
            <person name="Ohji S."/>
            <person name="Ichikawa N."/>
        </authorList>
    </citation>
    <scope>NUCLEOTIDE SEQUENCE [LARGE SCALE GENOMIC DNA]</scope>
    <source>
        <strain evidence="1 2">NBRC 108950</strain>
    </source>
</reference>
<protein>
    <submittedName>
        <fullName evidence="1">Uncharacterized protein</fullName>
    </submittedName>
</protein>
<dbReference type="AlphaFoldDB" id="A0A512NS50"/>
<organism evidence="1 2">
    <name type="scientific">Reyranella soli</name>
    <dbReference type="NCBI Taxonomy" id="1230389"/>
    <lineage>
        <taxon>Bacteria</taxon>
        <taxon>Pseudomonadati</taxon>
        <taxon>Pseudomonadota</taxon>
        <taxon>Alphaproteobacteria</taxon>
        <taxon>Hyphomicrobiales</taxon>
        <taxon>Reyranellaceae</taxon>
        <taxon>Reyranella</taxon>
    </lineage>
</organism>
<proteinExistence type="predicted"/>